<protein>
    <submittedName>
        <fullName evidence="1">Uncharacterized protein</fullName>
    </submittedName>
</protein>
<keyword evidence="2" id="KW-1185">Reference proteome</keyword>
<dbReference type="EMBL" id="BAABME010019518">
    <property type="protein sequence ID" value="GAA0157451.1"/>
    <property type="molecule type" value="Genomic_DNA"/>
</dbReference>
<sequence length="90" mass="10716">MAEDFIKFRDQLKLSENDIQHKVLQGINDTLESLGKNVNEYHLVSFKYTSSEFERYTREIMNEKNIPVPEEDLHAVNKLNFQQKMHLISF</sequence>
<organism evidence="1 2">
    <name type="scientific">Lithospermum erythrorhizon</name>
    <name type="common">Purple gromwell</name>
    <name type="synonym">Lithospermum officinale var. erythrorhizon</name>
    <dbReference type="NCBI Taxonomy" id="34254"/>
    <lineage>
        <taxon>Eukaryota</taxon>
        <taxon>Viridiplantae</taxon>
        <taxon>Streptophyta</taxon>
        <taxon>Embryophyta</taxon>
        <taxon>Tracheophyta</taxon>
        <taxon>Spermatophyta</taxon>
        <taxon>Magnoliopsida</taxon>
        <taxon>eudicotyledons</taxon>
        <taxon>Gunneridae</taxon>
        <taxon>Pentapetalae</taxon>
        <taxon>asterids</taxon>
        <taxon>lamiids</taxon>
        <taxon>Boraginales</taxon>
        <taxon>Boraginaceae</taxon>
        <taxon>Boraginoideae</taxon>
        <taxon>Lithospermeae</taxon>
        <taxon>Lithospermum</taxon>
    </lineage>
</organism>
<evidence type="ECO:0000313" key="1">
    <source>
        <dbReference type="EMBL" id="GAA0157451.1"/>
    </source>
</evidence>
<comment type="caution">
    <text evidence="1">The sequence shown here is derived from an EMBL/GenBank/DDBJ whole genome shotgun (WGS) entry which is preliminary data.</text>
</comment>
<reference evidence="1 2" key="1">
    <citation type="submission" date="2024-01" db="EMBL/GenBank/DDBJ databases">
        <title>The complete chloroplast genome sequence of Lithospermum erythrorhizon: insights into the phylogenetic relationship among Boraginaceae species and the maternal lineages of purple gromwells.</title>
        <authorList>
            <person name="Okada T."/>
            <person name="Watanabe K."/>
        </authorList>
    </citation>
    <scope>NUCLEOTIDE SEQUENCE [LARGE SCALE GENOMIC DNA]</scope>
</reference>
<name>A0AAV3Q236_LITER</name>
<dbReference type="AlphaFoldDB" id="A0AAV3Q236"/>
<proteinExistence type="predicted"/>
<gene>
    <name evidence="1" type="ORF">LIER_38463</name>
</gene>
<dbReference type="Proteomes" id="UP001454036">
    <property type="component" value="Unassembled WGS sequence"/>
</dbReference>
<evidence type="ECO:0000313" key="2">
    <source>
        <dbReference type="Proteomes" id="UP001454036"/>
    </source>
</evidence>
<accession>A0AAV3Q236</accession>